<evidence type="ECO:0000259" key="1">
    <source>
        <dbReference type="Pfam" id="PF01966"/>
    </source>
</evidence>
<evidence type="ECO:0000313" key="2">
    <source>
        <dbReference type="EMBL" id="QSX73856.1"/>
    </source>
</evidence>
<gene>
    <name evidence="2" type="ORF">HIV01_011500</name>
</gene>
<evidence type="ECO:0000313" key="3">
    <source>
        <dbReference type="Proteomes" id="UP000663400"/>
    </source>
</evidence>
<organism evidence="2 3">
    <name type="scientific">Lysobacter arenosi</name>
    <dbReference type="NCBI Taxonomy" id="2795387"/>
    <lineage>
        <taxon>Bacteria</taxon>
        <taxon>Pseudomonadati</taxon>
        <taxon>Pseudomonadota</taxon>
        <taxon>Gammaproteobacteria</taxon>
        <taxon>Lysobacterales</taxon>
        <taxon>Lysobacteraceae</taxon>
        <taxon>Lysobacter</taxon>
    </lineage>
</organism>
<keyword evidence="3" id="KW-1185">Reference proteome</keyword>
<dbReference type="SUPFAM" id="SSF109604">
    <property type="entry name" value="HD-domain/PDEase-like"/>
    <property type="match status" value="1"/>
</dbReference>
<dbReference type="Gene3D" id="1.10.3210.10">
    <property type="entry name" value="Hypothetical protein af1432"/>
    <property type="match status" value="1"/>
</dbReference>
<proteinExistence type="predicted"/>
<reference evidence="2 3" key="1">
    <citation type="submission" date="2021-02" db="EMBL/GenBank/DDBJ databases">
        <title>Lysobacter arenosi sp. nov., isolated from soil of gangwondo yeongwol, south Korea.</title>
        <authorList>
            <person name="Kim K.R."/>
            <person name="Kim K.H."/>
            <person name="Jeon C.O."/>
        </authorList>
    </citation>
    <scope>NUCLEOTIDE SEQUENCE [LARGE SCALE GENOMIC DNA]</scope>
    <source>
        <strain evidence="2 3">R7</strain>
    </source>
</reference>
<protein>
    <submittedName>
        <fullName evidence="2">HD domain-containing protein</fullName>
    </submittedName>
</protein>
<sequence length="177" mass="20527">MLVNIPLLDDLLDRHAEVLGSDFDAYRNHAYRVVNFYRLLDKNEFEDVDKVAIAAVFHDIGIWTAGTFDYLHPSIAAASEYLREIDRESWHQEIAAMIDHHHKLTECAVALPHSVELFRRADWIDVSMGWVRFGLPRCIVAPVRAMFPGYGFHRLLTKLVLRRAARHPLSPLPMLRW</sequence>
<dbReference type="Pfam" id="PF01966">
    <property type="entry name" value="HD"/>
    <property type="match status" value="1"/>
</dbReference>
<dbReference type="RefSeq" id="WP_200607234.1">
    <property type="nucleotide sequence ID" value="NZ_CP071517.1"/>
</dbReference>
<dbReference type="InterPro" id="IPR006674">
    <property type="entry name" value="HD_domain"/>
</dbReference>
<dbReference type="EMBL" id="CP071517">
    <property type="protein sequence ID" value="QSX73856.1"/>
    <property type="molecule type" value="Genomic_DNA"/>
</dbReference>
<accession>A0ABX7RA22</accession>
<feature type="domain" description="HD" evidence="1">
    <location>
        <begin position="28"/>
        <end position="125"/>
    </location>
</feature>
<name>A0ABX7RA22_9GAMM</name>
<dbReference type="Proteomes" id="UP000663400">
    <property type="component" value="Chromosome"/>
</dbReference>